<reference evidence="1" key="1">
    <citation type="journal article" date="2021" name="Proc. Natl. Acad. Sci. U.S.A.">
        <title>A Catalog of Tens of Thousands of Viruses from Human Metagenomes Reveals Hidden Associations with Chronic Diseases.</title>
        <authorList>
            <person name="Tisza M.J."/>
            <person name="Buck C.B."/>
        </authorList>
    </citation>
    <scope>NUCLEOTIDE SEQUENCE</scope>
    <source>
        <strain evidence="1">CtjhW4</strain>
    </source>
</reference>
<organism evidence="1">
    <name type="scientific">Myoviridae sp. ctjhW4</name>
    <dbReference type="NCBI Taxonomy" id="2825162"/>
    <lineage>
        <taxon>Viruses</taxon>
        <taxon>Duplodnaviria</taxon>
        <taxon>Heunggongvirae</taxon>
        <taxon>Uroviricota</taxon>
        <taxon>Caudoviricetes</taxon>
    </lineage>
</organism>
<accession>A0A8S5PT60</accession>
<dbReference type="EMBL" id="BK015491">
    <property type="protein sequence ID" value="DAE09715.1"/>
    <property type="molecule type" value="Genomic_DNA"/>
</dbReference>
<protein>
    <submittedName>
        <fullName evidence="1">Uncharacterized protein</fullName>
    </submittedName>
</protein>
<proteinExistence type="predicted"/>
<evidence type="ECO:0000313" key="1">
    <source>
        <dbReference type="EMBL" id="DAE09715.1"/>
    </source>
</evidence>
<name>A0A8S5PT60_9CAUD</name>
<sequence>MYLLFLLLSFALISLHFELLCILNCLYYKL</sequence>